<gene>
    <name evidence="2" type="ORF">Fcan01_27812</name>
</gene>
<accession>A0A226CWT6</accession>
<evidence type="ECO:0000313" key="2">
    <source>
        <dbReference type="EMBL" id="OXA37439.1"/>
    </source>
</evidence>
<dbReference type="SUPFAM" id="SSF56973">
    <property type="entry name" value="Aerolisin/ETX pore-forming domain"/>
    <property type="match status" value="1"/>
</dbReference>
<comment type="caution">
    <text evidence="2">The sequence shown here is derived from an EMBL/GenBank/DDBJ whole genome shotgun (WGS) entry which is preliminary data.</text>
</comment>
<reference evidence="2 3" key="1">
    <citation type="submission" date="2015-12" db="EMBL/GenBank/DDBJ databases">
        <title>The genome of Folsomia candida.</title>
        <authorList>
            <person name="Faddeeva A."/>
            <person name="Derks M.F."/>
            <person name="Anvar Y."/>
            <person name="Smit S."/>
            <person name="Van Straalen N."/>
            <person name="Roelofs D."/>
        </authorList>
    </citation>
    <scope>NUCLEOTIDE SEQUENCE [LARGE SCALE GENOMIC DNA]</scope>
    <source>
        <strain evidence="2 3">VU population</strain>
        <tissue evidence="2">Whole body</tissue>
    </source>
</reference>
<feature type="signal peptide" evidence="1">
    <location>
        <begin position="1"/>
        <end position="17"/>
    </location>
</feature>
<dbReference type="EMBL" id="LNIX01000057">
    <property type="protein sequence ID" value="OXA37439.1"/>
    <property type="molecule type" value="Genomic_DNA"/>
</dbReference>
<dbReference type="AlphaFoldDB" id="A0A226CWT6"/>
<keyword evidence="1" id="KW-0732">Signal</keyword>
<sequence length="400" mass="44879">MLLKLFIFSVSYLTVIALQPNHNLPFIPLTCPLEWKPHNQGNPFPSDHIPLNSKNRNPNAITRTKLFGKNILAFLDKNQIAHSIRNGQHFSNWSYDVLTNPHNCLIEWVPSHNKSMVAFSVNISTDSTSIGRKLSSTQWQLCTISQGKCAYNNSGNMQKTPNFHRLLSYTPLSMKFTNLSYTVVEDFFDIQVIGTDMIQNKADVSLRQSISHSKMVTKTLNWDFDFMIKIQGGLSLNIMKNWLDRRAPDLAGYIAFGQKRATLNGRVTTVSVTVARDIDVPARTSVESISTVVIHDFVLIITGQIEFSAVGRNATDILSVLSQAGLDSKNMTLNGDKVLMTTNSTLRGSAPSQSEFLVLPYNSYKGSTAVRMMEDWKKKKNHVGGMGEEELFNFIESHIN</sequence>
<evidence type="ECO:0000256" key="1">
    <source>
        <dbReference type="SAM" id="SignalP"/>
    </source>
</evidence>
<feature type="chain" id="PRO_5012013854" evidence="1">
    <location>
        <begin position="18"/>
        <end position="400"/>
    </location>
</feature>
<keyword evidence="3" id="KW-1185">Reference proteome</keyword>
<dbReference type="Proteomes" id="UP000198287">
    <property type="component" value="Unassembled WGS sequence"/>
</dbReference>
<organism evidence="2 3">
    <name type="scientific">Folsomia candida</name>
    <name type="common">Springtail</name>
    <dbReference type="NCBI Taxonomy" id="158441"/>
    <lineage>
        <taxon>Eukaryota</taxon>
        <taxon>Metazoa</taxon>
        <taxon>Ecdysozoa</taxon>
        <taxon>Arthropoda</taxon>
        <taxon>Hexapoda</taxon>
        <taxon>Collembola</taxon>
        <taxon>Entomobryomorpha</taxon>
        <taxon>Isotomoidea</taxon>
        <taxon>Isotomidae</taxon>
        <taxon>Proisotominae</taxon>
        <taxon>Folsomia</taxon>
    </lineage>
</organism>
<proteinExistence type="predicted"/>
<protein>
    <submittedName>
        <fullName evidence="2">Uncharacterized protein</fullName>
    </submittedName>
</protein>
<name>A0A226CWT6_FOLCA</name>
<evidence type="ECO:0000313" key="3">
    <source>
        <dbReference type="Proteomes" id="UP000198287"/>
    </source>
</evidence>